<name>A0A1W1IBC7_9BACT</name>
<organism evidence="2 3">
    <name type="scientific">Nitrospira japonica</name>
    <dbReference type="NCBI Taxonomy" id="1325564"/>
    <lineage>
        <taxon>Bacteria</taxon>
        <taxon>Pseudomonadati</taxon>
        <taxon>Nitrospirota</taxon>
        <taxon>Nitrospiria</taxon>
        <taxon>Nitrospirales</taxon>
        <taxon>Nitrospiraceae</taxon>
        <taxon>Nitrospira</taxon>
    </lineage>
</organism>
<gene>
    <name evidence="2" type="ORF">NSJP_4032</name>
</gene>
<evidence type="ECO:0000313" key="3">
    <source>
        <dbReference type="Proteomes" id="UP000192042"/>
    </source>
</evidence>
<dbReference type="KEGG" id="nja:NSJP_4032"/>
<accession>A0A1W1IBC7</accession>
<feature type="transmembrane region" description="Helical" evidence="1">
    <location>
        <begin position="39"/>
        <end position="59"/>
    </location>
</feature>
<protein>
    <recommendedName>
        <fullName evidence="4">SxtJ</fullName>
    </recommendedName>
</protein>
<keyword evidence="1" id="KW-1133">Transmembrane helix</keyword>
<evidence type="ECO:0000256" key="1">
    <source>
        <dbReference type="SAM" id="Phobius"/>
    </source>
</evidence>
<keyword evidence="1" id="KW-0812">Transmembrane</keyword>
<dbReference type="Pfam" id="PF19588">
    <property type="entry name" value="SxtJ"/>
    <property type="match status" value="1"/>
</dbReference>
<dbReference type="InterPro" id="IPR045781">
    <property type="entry name" value="SxtJ"/>
</dbReference>
<reference evidence="2 3" key="1">
    <citation type="submission" date="2017-03" db="EMBL/GenBank/DDBJ databases">
        <authorList>
            <person name="Afonso C.L."/>
            <person name="Miller P.J."/>
            <person name="Scott M.A."/>
            <person name="Spackman E."/>
            <person name="Goraichik I."/>
            <person name="Dimitrov K.M."/>
            <person name="Suarez D.L."/>
            <person name="Swayne D.E."/>
        </authorList>
    </citation>
    <scope>NUCLEOTIDE SEQUENCE [LARGE SCALE GENOMIC DNA]</scope>
    <source>
        <strain evidence="2">Genome sequencing of Nitrospira japonica strain NJ11</strain>
    </source>
</reference>
<keyword evidence="1" id="KW-0472">Membrane</keyword>
<sequence>MEREEISKAVLRQFGLLVGGVFLLIGLFPFVWRQDPVRVWAVGLGTLLAATGLVAPGLLREPYRGWMLIGHVLGWINTRIILGVLFYGIITPMGVIMKLTGRDPMRRGFDPGATTYRVTRPPRPATHMKNMF</sequence>
<dbReference type="OrthoDB" id="9790341at2"/>
<feature type="transmembrane region" description="Helical" evidence="1">
    <location>
        <begin position="79"/>
        <end position="97"/>
    </location>
</feature>
<evidence type="ECO:0000313" key="2">
    <source>
        <dbReference type="EMBL" id="SLM50199.1"/>
    </source>
</evidence>
<dbReference type="STRING" id="1325564.NSJP_4032"/>
<dbReference type="RefSeq" id="WP_155970478.1">
    <property type="nucleotide sequence ID" value="NZ_LT828648.1"/>
</dbReference>
<keyword evidence="3" id="KW-1185">Reference proteome</keyword>
<proteinExistence type="predicted"/>
<evidence type="ECO:0008006" key="4">
    <source>
        <dbReference type="Google" id="ProtNLM"/>
    </source>
</evidence>
<dbReference type="EMBL" id="LT828648">
    <property type="protein sequence ID" value="SLM50199.1"/>
    <property type="molecule type" value="Genomic_DNA"/>
</dbReference>
<feature type="transmembrane region" description="Helical" evidence="1">
    <location>
        <begin position="14"/>
        <end position="32"/>
    </location>
</feature>
<dbReference type="AlphaFoldDB" id="A0A1W1IBC7"/>
<dbReference type="Proteomes" id="UP000192042">
    <property type="component" value="Chromosome I"/>
</dbReference>